<feature type="region of interest" description="Disordered" evidence="1">
    <location>
        <begin position="1"/>
        <end position="22"/>
    </location>
</feature>
<feature type="compositionally biased region" description="Polar residues" evidence="1">
    <location>
        <begin position="1"/>
        <end position="11"/>
    </location>
</feature>
<dbReference type="EMBL" id="BLAL01000087">
    <property type="protein sequence ID" value="GES84993.1"/>
    <property type="molecule type" value="Genomic_DNA"/>
</dbReference>
<evidence type="ECO:0000313" key="4">
    <source>
        <dbReference type="Proteomes" id="UP000247702"/>
    </source>
</evidence>
<organism evidence="2 4">
    <name type="scientific">Rhizophagus clarus</name>
    <dbReference type="NCBI Taxonomy" id="94130"/>
    <lineage>
        <taxon>Eukaryota</taxon>
        <taxon>Fungi</taxon>
        <taxon>Fungi incertae sedis</taxon>
        <taxon>Mucoromycota</taxon>
        <taxon>Glomeromycotina</taxon>
        <taxon>Glomeromycetes</taxon>
        <taxon>Glomerales</taxon>
        <taxon>Glomeraceae</taxon>
        <taxon>Rhizophagus</taxon>
    </lineage>
</organism>
<comment type="caution">
    <text evidence="2">The sequence shown here is derived from an EMBL/GenBank/DDBJ whole genome shotgun (WGS) entry which is preliminary data.</text>
</comment>
<dbReference type="Proteomes" id="UP000615446">
    <property type="component" value="Unassembled WGS sequence"/>
</dbReference>
<name>A0A2Z6R4G9_9GLOM</name>
<keyword evidence="4" id="KW-1185">Reference proteome</keyword>
<dbReference type="EMBL" id="BEXD01000465">
    <property type="protein sequence ID" value="GBB87676.1"/>
    <property type="molecule type" value="Genomic_DNA"/>
</dbReference>
<dbReference type="AlphaFoldDB" id="A0A2Z6R4G9"/>
<reference evidence="2 4" key="1">
    <citation type="submission" date="2017-11" db="EMBL/GenBank/DDBJ databases">
        <title>The genome of Rhizophagus clarus HR1 reveals common genetic basis of auxotrophy among arbuscular mycorrhizal fungi.</title>
        <authorList>
            <person name="Kobayashi Y."/>
        </authorList>
    </citation>
    <scope>NUCLEOTIDE SEQUENCE [LARGE SCALE GENOMIC DNA]</scope>
    <source>
        <strain evidence="2 4">HR1</strain>
    </source>
</reference>
<protein>
    <submittedName>
        <fullName evidence="2">Uncharacterized protein</fullName>
    </submittedName>
</protein>
<proteinExistence type="predicted"/>
<dbReference type="OrthoDB" id="2333662at2759"/>
<evidence type="ECO:0000313" key="3">
    <source>
        <dbReference type="EMBL" id="GES84993.1"/>
    </source>
</evidence>
<evidence type="ECO:0000256" key="1">
    <source>
        <dbReference type="SAM" id="MobiDB-lite"/>
    </source>
</evidence>
<reference evidence="3" key="2">
    <citation type="submission" date="2019-10" db="EMBL/GenBank/DDBJ databases">
        <title>Conservation and host-specific expression of non-tandemly repeated heterogenous ribosome RNA gene in arbuscular mycorrhizal fungi.</title>
        <authorList>
            <person name="Maeda T."/>
            <person name="Kobayashi Y."/>
            <person name="Nakagawa T."/>
            <person name="Ezawa T."/>
            <person name="Yamaguchi K."/>
            <person name="Bino T."/>
            <person name="Nishimoto Y."/>
            <person name="Shigenobu S."/>
            <person name="Kawaguchi M."/>
        </authorList>
    </citation>
    <scope>NUCLEOTIDE SEQUENCE</scope>
    <source>
        <strain evidence="3">HR1</strain>
    </source>
</reference>
<sequence>MSFSCGTSGNNGDHKASFRLSSDQDGSNNLMCTEGSAGIKHDSLGSSAEAKITSSVYRYSDGDEDLKLLNSKLGVKAGANVIDGLKAKCEVHLDLLDYENGGFKSRVGLNADTGGSIGPEGVEAKVAGIGFKLGKEIGVSMPFGEVSFDLGKLNPGKWFD</sequence>
<gene>
    <name evidence="3" type="ORF">RCL2_001208000</name>
    <name evidence="2" type="ORF">RclHR1_14160002</name>
</gene>
<accession>A0A2Z6R4G9</accession>
<dbReference type="Proteomes" id="UP000247702">
    <property type="component" value="Unassembled WGS sequence"/>
</dbReference>
<evidence type="ECO:0000313" key="2">
    <source>
        <dbReference type="EMBL" id="GBB87676.1"/>
    </source>
</evidence>